<dbReference type="Pfam" id="PF05050">
    <property type="entry name" value="Methyltransf_21"/>
    <property type="match status" value="1"/>
</dbReference>
<protein>
    <recommendedName>
        <fullName evidence="1">Methyltransferase FkbM domain-containing protein</fullName>
    </recommendedName>
</protein>
<dbReference type="InterPro" id="IPR052514">
    <property type="entry name" value="SAM-dependent_MTase"/>
</dbReference>
<feature type="domain" description="Methyltransferase FkbM" evidence="1">
    <location>
        <begin position="64"/>
        <end position="225"/>
    </location>
</feature>
<accession>A0A382N2G6</accession>
<reference evidence="2" key="1">
    <citation type="submission" date="2018-05" db="EMBL/GenBank/DDBJ databases">
        <authorList>
            <person name="Lanie J.A."/>
            <person name="Ng W.-L."/>
            <person name="Kazmierczak K.M."/>
            <person name="Andrzejewski T.M."/>
            <person name="Davidsen T.M."/>
            <person name="Wayne K.J."/>
            <person name="Tettelin H."/>
            <person name="Glass J.I."/>
            <person name="Rusch D."/>
            <person name="Podicherti R."/>
            <person name="Tsui H.-C.T."/>
            <person name="Winkler M.E."/>
        </authorList>
    </citation>
    <scope>NUCLEOTIDE SEQUENCE</scope>
</reference>
<evidence type="ECO:0000259" key="1">
    <source>
        <dbReference type="Pfam" id="PF05050"/>
    </source>
</evidence>
<dbReference type="PANTHER" id="PTHR34203">
    <property type="entry name" value="METHYLTRANSFERASE, FKBM FAMILY PROTEIN"/>
    <property type="match status" value="1"/>
</dbReference>
<dbReference type="EMBL" id="UINC01097081">
    <property type="protein sequence ID" value="SVC54495.1"/>
    <property type="molecule type" value="Genomic_DNA"/>
</dbReference>
<dbReference type="SUPFAM" id="SSF53335">
    <property type="entry name" value="S-adenosyl-L-methionine-dependent methyltransferases"/>
    <property type="match status" value="1"/>
</dbReference>
<sequence>MVADRFPVSGDVQIPLPNERCVVLRTGGRDTIASQIYWRGLQAQEPLTIELSIRPVPTIEVVLDGGASTGTFSLIAGAANKEQSVRALEPVPETFEFLVRNIAANRLESILPVQVCVTGHDGEINIDPIQSPALPFQTSVKQGYQGHETLLEIRTSALTLDSYVASQETKRVGLIKIDAEASDHIVLQRTKEILDRDKPVIICEILYTDTDHRLEDFFRGSGYRYFRIEKDGLAPRENIAGDSEYLYRNFLFGHESRVEELMGVTSV</sequence>
<dbReference type="AlphaFoldDB" id="A0A382N2G6"/>
<proteinExistence type="predicted"/>
<gene>
    <name evidence="2" type="ORF">METZ01_LOCUS307349</name>
</gene>
<dbReference type="Gene3D" id="3.40.50.150">
    <property type="entry name" value="Vaccinia Virus protein VP39"/>
    <property type="match status" value="1"/>
</dbReference>
<name>A0A382N2G6_9ZZZZ</name>
<dbReference type="InterPro" id="IPR029063">
    <property type="entry name" value="SAM-dependent_MTases_sf"/>
</dbReference>
<evidence type="ECO:0000313" key="2">
    <source>
        <dbReference type="EMBL" id="SVC54495.1"/>
    </source>
</evidence>
<dbReference type="InterPro" id="IPR006342">
    <property type="entry name" value="FkbM_mtfrase"/>
</dbReference>
<feature type="non-terminal residue" evidence="2">
    <location>
        <position position="267"/>
    </location>
</feature>
<organism evidence="2">
    <name type="scientific">marine metagenome</name>
    <dbReference type="NCBI Taxonomy" id="408172"/>
    <lineage>
        <taxon>unclassified sequences</taxon>
        <taxon>metagenomes</taxon>
        <taxon>ecological metagenomes</taxon>
    </lineage>
</organism>
<dbReference type="PANTHER" id="PTHR34203:SF15">
    <property type="entry name" value="SLL1173 PROTEIN"/>
    <property type="match status" value="1"/>
</dbReference>
<dbReference type="NCBIfam" id="TIGR01444">
    <property type="entry name" value="fkbM_fam"/>
    <property type="match status" value="1"/>
</dbReference>